<dbReference type="InterPro" id="IPR026820">
    <property type="entry name" value="VioB/RebD_dom"/>
</dbReference>
<dbReference type="Proteomes" id="UP000053372">
    <property type="component" value="Unassembled WGS sequence"/>
</dbReference>
<dbReference type="OrthoDB" id="726375at2"/>
<protein>
    <submittedName>
        <fullName evidence="2">Isovaleryl-CoA dehydrogenase</fullName>
    </submittedName>
</protein>
<dbReference type="Pfam" id="PF12902">
    <property type="entry name" value="Ferritin-like"/>
    <property type="match status" value="1"/>
</dbReference>
<proteinExistence type="predicted"/>
<dbReference type="EMBL" id="LMTZ01000153">
    <property type="protein sequence ID" value="KST62545.1"/>
    <property type="molecule type" value="Genomic_DNA"/>
</dbReference>
<reference evidence="2 4" key="1">
    <citation type="journal article" date="2015" name="Genome Announc.">
        <title>Draft Genome of the Euendolithic (true boring) Cyanobacterium Mastigocoleus testarum strain BC008.</title>
        <authorList>
            <person name="Guida B.S."/>
            <person name="Garcia-Pichel F."/>
        </authorList>
    </citation>
    <scope>NUCLEOTIDE SEQUENCE [LARGE SCALE GENOMIC DNA]</scope>
    <source>
        <strain evidence="2 4">BC008</strain>
    </source>
</reference>
<dbReference type="Gene3D" id="1.20.1260.10">
    <property type="match status" value="1"/>
</dbReference>
<comment type="caution">
    <text evidence="2">The sequence shown here is derived from an EMBL/GenBank/DDBJ whole genome shotgun (WGS) entry which is preliminary data.</text>
</comment>
<evidence type="ECO:0000313" key="4">
    <source>
        <dbReference type="Proteomes" id="UP000053372"/>
    </source>
</evidence>
<accession>A0A0V7ZDK2</accession>
<feature type="domain" description="Iminophenyl-pyruvate dimer synthase" evidence="1">
    <location>
        <begin position="700"/>
        <end position="938"/>
    </location>
</feature>
<dbReference type="AlphaFoldDB" id="A0A0V7ZDK2"/>
<keyword evidence="4" id="KW-1185">Reference proteome</keyword>
<gene>
    <name evidence="2" type="ORF">BC008_10265</name>
    <name evidence="3" type="ORF">BC008_10460</name>
</gene>
<dbReference type="InterPro" id="IPR012347">
    <property type="entry name" value="Ferritin-like"/>
</dbReference>
<organism evidence="2 4">
    <name type="scientific">Mastigocoleus testarum BC008</name>
    <dbReference type="NCBI Taxonomy" id="371196"/>
    <lineage>
        <taxon>Bacteria</taxon>
        <taxon>Bacillati</taxon>
        <taxon>Cyanobacteriota</taxon>
        <taxon>Cyanophyceae</taxon>
        <taxon>Nostocales</taxon>
        <taxon>Hapalosiphonaceae</taxon>
        <taxon>Mastigocoleus</taxon>
    </lineage>
</organism>
<dbReference type="PANTHER" id="PTHR34400:SF4">
    <property type="entry name" value="MEMBRANE PROTEIN"/>
    <property type="match status" value="1"/>
</dbReference>
<evidence type="ECO:0000259" key="1">
    <source>
        <dbReference type="Pfam" id="PF12902"/>
    </source>
</evidence>
<sequence length="1118" mass="127937">MSILDFPRLHFQGLARIHAPTGNKNKEVDLSTNTAYMNGEPFDYRHKASEYHDYLYNKGAKFNSEGQKDDNGPFSMAMGWDFGGNGHFVIDAKIISTQGEFGQIDQKDPVVGRKVDMWGHYNEYLGTTVNRARIFDCDPASNWTTTIMLGQFTFGREGDAGERPNMFSGPVEGLQTPRWQNFDYIRELPEHCLNKEFKKAAVYQFAVDKNAADFLWMKEAELSPTVSLLREAMERDDVLGLVVQFSISNMSTPIKPDSPSFWELHGTIGLWCVGEMKSYPHGRLLIPDSLVTGDKSSPQNLSNLSLKITPQGVSLNAIAAVPCVGRSPKAGPGPTHSIEGKLKLGNLELRTIDTQRLIAKIPEELYQKQVYQLSSGIIDVPLSAEFEEIQDEIENQGLYIVRNQADGQQQILVREKEINLQIDDACLFIECPDWQNGEDYAVEVEVFSFFRGRPQAIENIYLHQFYNPEALPQLRYKFEQDQSNIGQEFNYPPSNEIDIVHFKPGKQEEIGHFSPKCRISTGKDGRTWVSIRGFQPGTARVLLSTQANELGTNEAITAYDNENKLGFWSSVGSFNLRVLPDDWDLLAQTPDGAVDFDFIYQHILAYYEQCFSFMKAEVFSLADKCKVETYSRLMWQMSDPKNKNKTYYMPPTRDMSEPKAMLLRKFLQNQQQVGYVPQATPKPKSIQRELKTREELVSALHHAAELEVAVMLQYIYAGYSIPNYVTGEEYVRRGLWTQEQLHLACGDGKEVRDYGMRGVFLEVCHEEMIHFLMVNNILMAMGEPFYAATPNFSEINRRFPIEVDFALEPLNASSIQRFIRFEMPDFLEEDLTNEVVLEDPKADLLHGYGSLSELYRQIRQAIETIPDLFVVKKGSTGGEHHLFLREETNKKHPHFQFQVDDVESALFAIDFIVEQGEGCDPNSPKFEKSHYQQFQGIAQKLSQQHLQHISTKNFIKTSTQRLLPWNPAYPSLRNPTLNYQDYHSNIVTVPQTREVMEIFNRCYFLMMQLMVQHFGLNPNASLRRSKLMNASIDIMTGMMRPLGELLMTLPSGKRGKTAGPSFEIPMAIYIADPEIAYKRISREFESLARRSRQCEVIPTTVSEMFDFYIEFFQKLVEK</sequence>
<dbReference type="RefSeq" id="WP_027843588.1">
    <property type="nucleotide sequence ID" value="NZ_LMTZ01000152.1"/>
</dbReference>
<evidence type="ECO:0000313" key="2">
    <source>
        <dbReference type="EMBL" id="KST62545.1"/>
    </source>
</evidence>
<evidence type="ECO:0000313" key="3">
    <source>
        <dbReference type="EMBL" id="KST62583.1"/>
    </source>
</evidence>
<dbReference type="PANTHER" id="PTHR34400">
    <property type="match status" value="1"/>
</dbReference>
<dbReference type="EMBL" id="LMTZ01000152">
    <property type="protein sequence ID" value="KST62583.1"/>
    <property type="molecule type" value="Genomic_DNA"/>
</dbReference>
<name>A0A0V7ZDK2_9CYAN</name>